<evidence type="ECO:0000313" key="2">
    <source>
        <dbReference type="EMBL" id="CBY18865.1"/>
    </source>
</evidence>
<feature type="compositionally biased region" description="Low complexity" evidence="1">
    <location>
        <begin position="319"/>
        <end position="337"/>
    </location>
</feature>
<dbReference type="Proteomes" id="UP000001307">
    <property type="component" value="Unassembled WGS sequence"/>
</dbReference>
<feature type="region of interest" description="Disordered" evidence="1">
    <location>
        <begin position="308"/>
        <end position="342"/>
    </location>
</feature>
<dbReference type="AlphaFoldDB" id="E4X842"/>
<feature type="region of interest" description="Disordered" evidence="1">
    <location>
        <begin position="251"/>
        <end position="271"/>
    </location>
</feature>
<name>E4X842_OIKDI</name>
<dbReference type="InParanoid" id="E4X842"/>
<reference evidence="2" key="1">
    <citation type="journal article" date="2010" name="Science">
        <title>Plasticity of animal genome architecture unmasked by rapid evolution of a pelagic tunicate.</title>
        <authorList>
            <person name="Denoeud F."/>
            <person name="Henriet S."/>
            <person name="Mungpakdee S."/>
            <person name="Aury J.M."/>
            <person name="Da Silva C."/>
            <person name="Brinkmann H."/>
            <person name="Mikhaleva J."/>
            <person name="Olsen L.C."/>
            <person name="Jubin C."/>
            <person name="Canestro C."/>
            <person name="Bouquet J.M."/>
            <person name="Danks G."/>
            <person name="Poulain J."/>
            <person name="Campsteijn C."/>
            <person name="Adamski M."/>
            <person name="Cross I."/>
            <person name="Yadetie F."/>
            <person name="Muffato M."/>
            <person name="Louis A."/>
            <person name="Butcher S."/>
            <person name="Tsagkogeorga G."/>
            <person name="Konrad A."/>
            <person name="Singh S."/>
            <person name="Jensen M.F."/>
            <person name="Cong E.H."/>
            <person name="Eikeseth-Otteraa H."/>
            <person name="Noel B."/>
            <person name="Anthouard V."/>
            <person name="Porcel B.M."/>
            <person name="Kachouri-Lafond R."/>
            <person name="Nishino A."/>
            <person name="Ugolini M."/>
            <person name="Chourrout P."/>
            <person name="Nishida H."/>
            <person name="Aasland R."/>
            <person name="Huzurbazar S."/>
            <person name="Westhof E."/>
            <person name="Delsuc F."/>
            <person name="Lehrach H."/>
            <person name="Reinhardt R."/>
            <person name="Weissenbach J."/>
            <person name="Roy S.W."/>
            <person name="Artiguenave F."/>
            <person name="Postlethwait J.H."/>
            <person name="Manak J.R."/>
            <person name="Thompson E.M."/>
            <person name="Jaillon O."/>
            <person name="Du Pasquier L."/>
            <person name="Boudinot P."/>
            <person name="Liberles D.A."/>
            <person name="Volff J.N."/>
            <person name="Philippe H."/>
            <person name="Lenhard B."/>
            <person name="Roest Crollius H."/>
            <person name="Wincker P."/>
            <person name="Chourrout D."/>
        </authorList>
    </citation>
    <scope>NUCLEOTIDE SEQUENCE [LARGE SCALE GENOMIC DNA]</scope>
</reference>
<keyword evidence="3" id="KW-1185">Reference proteome</keyword>
<evidence type="ECO:0000256" key="1">
    <source>
        <dbReference type="SAM" id="MobiDB-lite"/>
    </source>
</evidence>
<feature type="compositionally biased region" description="Basic and acidic residues" evidence="1">
    <location>
        <begin position="151"/>
        <end position="173"/>
    </location>
</feature>
<accession>E4X842</accession>
<proteinExistence type="predicted"/>
<evidence type="ECO:0000313" key="3">
    <source>
        <dbReference type="Proteomes" id="UP000001307"/>
    </source>
</evidence>
<feature type="region of interest" description="Disordered" evidence="1">
    <location>
        <begin position="88"/>
        <end position="118"/>
    </location>
</feature>
<organism evidence="2">
    <name type="scientific">Oikopleura dioica</name>
    <name type="common">Tunicate</name>
    <dbReference type="NCBI Taxonomy" id="34765"/>
    <lineage>
        <taxon>Eukaryota</taxon>
        <taxon>Metazoa</taxon>
        <taxon>Chordata</taxon>
        <taxon>Tunicata</taxon>
        <taxon>Appendicularia</taxon>
        <taxon>Copelata</taxon>
        <taxon>Oikopleuridae</taxon>
        <taxon>Oikopleura</taxon>
    </lineage>
</organism>
<protein>
    <submittedName>
        <fullName evidence="2">Uncharacterized protein</fullName>
    </submittedName>
</protein>
<dbReference type="OrthoDB" id="10670460at2759"/>
<feature type="compositionally biased region" description="Low complexity" evidence="1">
    <location>
        <begin position="93"/>
        <end position="109"/>
    </location>
</feature>
<sequence length="440" mass="50988">MRLLEFCKVSEYYIRTLPKAERDRILKTPDPESQFKSPTAQERYKNCAVTQTEMQFKVPSPVIPEIGGEERILNETLTLTQMHDEMEVEHTSEPAPESAYESAEEPMSSIDQTSEPSVMMPISPAKDDPIYEDISDPEDEPELEQLEKELRRRDLDSKQEMSQKDKFSNHGENFDYNDELSDHESLADGPLGVDFPPPSPEPKPFIDRNLILPPRGFPHPLMHSSKALGFEPPRDHPRFMLNPFWHQSPFQKPLSREEPGAHQAERQANVPHHSVFRHPVTSVPIEYSHSLYPQFPVFTGMRNELPNQQVQAPRPRQPYPSHNQQPPPHHQQQQHQRMPPPFHMLVPPPAIPPVYYPYALYPPQEFAPYQQGQNYAAPQTYGAQQNSLQNQNFQQQQNRNQYRSKVSFAEIIKFTKNAFKQPENASNYRPPCFNHNTFTQ</sequence>
<feature type="region of interest" description="Disordered" evidence="1">
    <location>
        <begin position="151"/>
        <end position="203"/>
    </location>
</feature>
<dbReference type="EMBL" id="FN653028">
    <property type="protein sequence ID" value="CBY18865.1"/>
    <property type="molecule type" value="Genomic_DNA"/>
</dbReference>
<gene>
    <name evidence="2" type="ORF">GSOID_T00003733001</name>
</gene>
<feature type="compositionally biased region" description="Basic and acidic residues" evidence="1">
    <location>
        <begin position="254"/>
        <end position="265"/>
    </location>
</feature>